<gene>
    <name evidence="5" type="ORF">PVAP13_8KG279900</name>
</gene>
<proteinExistence type="inferred from homology"/>
<dbReference type="InterPro" id="IPR011905">
    <property type="entry name" value="GlrX-like_pln_2"/>
</dbReference>
<comment type="subcellular location">
    <subcellularLocation>
        <location evidence="1">Cytoplasm</location>
    </subcellularLocation>
</comment>
<dbReference type="Gene3D" id="3.40.30.10">
    <property type="entry name" value="Glutaredoxin"/>
    <property type="match status" value="1"/>
</dbReference>
<name>A0A8T0PIB5_PANVG</name>
<keyword evidence="6" id="KW-1185">Reference proteome</keyword>
<protein>
    <recommendedName>
        <fullName evidence="7">Glutaredoxin domain-containing protein</fullName>
    </recommendedName>
</protein>
<keyword evidence="4" id="KW-0676">Redox-active center</keyword>
<evidence type="ECO:0008006" key="7">
    <source>
        <dbReference type="Google" id="ProtNLM"/>
    </source>
</evidence>
<accession>A0A8T0PIB5</accession>
<dbReference type="PANTHER" id="PTHR10168">
    <property type="entry name" value="GLUTAREDOXIN"/>
    <property type="match status" value="1"/>
</dbReference>
<keyword evidence="3" id="KW-0963">Cytoplasm</keyword>
<dbReference type="PROSITE" id="PS51354">
    <property type="entry name" value="GLUTAREDOXIN_2"/>
    <property type="match status" value="1"/>
</dbReference>
<dbReference type="GO" id="GO:0005737">
    <property type="term" value="C:cytoplasm"/>
    <property type="evidence" value="ECO:0007669"/>
    <property type="project" value="UniProtKB-SubCell"/>
</dbReference>
<evidence type="ECO:0000313" key="6">
    <source>
        <dbReference type="Proteomes" id="UP000823388"/>
    </source>
</evidence>
<dbReference type="AlphaFoldDB" id="A0A8T0PIB5"/>
<comment type="similarity">
    <text evidence="2">Belongs to the glutaredoxin family. CC-type subfamily.</text>
</comment>
<comment type="caution">
    <text evidence="5">The sequence shown here is derived from an EMBL/GenBank/DDBJ whole genome shotgun (WGS) entry which is preliminary data.</text>
</comment>
<sequence>MDRVMKKLALERAVVVFTLSSCCMCHTVTRLMANQGVNSLEMERALLKILGGRGPPALAFFIGGRLGGGTNKIMSLHLGGELVPMLRKAGALRL</sequence>
<reference evidence="5" key="1">
    <citation type="submission" date="2020-05" db="EMBL/GenBank/DDBJ databases">
        <title>WGS assembly of Panicum virgatum.</title>
        <authorList>
            <person name="Lovell J.T."/>
            <person name="Jenkins J."/>
            <person name="Shu S."/>
            <person name="Juenger T.E."/>
            <person name="Schmutz J."/>
        </authorList>
    </citation>
    <scope>NUCLEOTIDE SEQUENCE</scope>
    <source>
        <strain evidence="5">AP13</strain>
    </source>
</reference>
<evidence type="ECO:0000313" key="5">
    <source>
        <dbReference type="EMBL" id="KAG2562047.1"/>
    </source>
</evidence>
<evidence type="ECO:0000256" key="2">
    <source>
        <dbReference type="ARBA" id="ARBA00007568"/>
    </source>
</evidence>
<dbReference type="Proteomes" id="UP000823388">
    <property type="component" value="Chromosome 8K"/>
</dbReference>
<dbReference type="EMBL" id="CM029051">
    <property type="protein sequence ID" value="KAG2562047.1"/>
    <property type="molecule type" value="Genomic_DNA"/>
</dbReference>
<dbReference type="SUPFAM" id="SSF52833">
    <property type="entry name" value="Thioredoxin-like"/>
    <property type="match status" value="1"/>
</dbReference>
<evidence type="ECO:0000256" key="1">
    <source>
        <dbReference type="ARBA" id="ARBA00004496"/>
    </source>
</evidence>
<evidence type="ECO:0000256" key="4">
    <source>
        <dbReference type="ARBA" id="ARBA00023284"/>
    </source>
</evidence>
<organism evidence="5 6">
    <name type="scientific">Panicum virgatum</name>
    <name type="common">Blackwell switchgrass</name>
    <dbReference type="NCBI Taxonomy" id="38727"/>
    <lineage>
        <taxon>Eukaryota</taxon>
        <taxon>Viridiplantae</taxon>
        <taxon>Streptophyta</taxon>
        <taxon>Embryophyta</taxon>
        <taxon>Tracheophyta</taxon>
        <taxon>Spermatophyta</taxon>
        <taxon>Magnoliopsida</taxon>
        <taxon>Liliopsida</taxon>
        <taxon>Poales</taxon>
        <taxon>Poaceae</taxon>
        <taxon>PACMAD clade</taxon>
        <taxon>Panicoideae</taxon>
        <taxon>Panicodae</taxon>
        <taxon>Paniceae</taxon>
        <taxon>Panicinae</taxon>
        <taxon>Panicum</taxon>
        <taxon>Panicum sect. Hiantes</taxon>
    </lineage>
</organism>
<evidence type="ECO:0000256" key="3">
    <source>
        <dbReference type="ARBA" id="ARBA00022490"/>
    </source>
</evidence>
<dbReference type="InterPro" id="IPR036249">
    <property type="entry name" value="Thioredoxin-like_sf"/>
</dbReference>